<sequence>MREDLLAKRMFWVGCCGLPWLWAVNVLYFRVAVFGPLKWVDSPSDDQDHAQMPPAVGQMMSDDTEDDGTAAGESATQQESIVSPEAIKKQVRTWVRRSTMGATTIAVIWIAWIISFQLNRDSFGPNWFIMSQDEADATGW</sequence>
<evidence type="ECO:0000256" key="3">
    <source>
        <dbReference type="ARBA" id="ARBA00022692"/>
    </source>
</evidence>
<accession>A0A7S2URL7</accession>
<dbReference type="PANTHER" id="PTHR16318:SF0">
    <property type="entry name" value="GAMMA-SECRETASE SUBUNIT PEN-2"/>
    <property type="match status" value="1"/>
</dbReference>
<evidence type="ECO:0000256" key="2">
    <source>
        <dbReference type="ARBA" id="ARBA00009607"/>
    </source>
</evidence>
<evidence type="ECO:0000256" key="5">
    <source>
        <dbReference type="ARBA" id="ARBA00022989"/>
    </source>
</evidence>
<protein>
    <recommendedName>
        <fullName evidence="10">Gamma-secretase subunit PEN-2</fullName>
    </recommendedName>
</protein>
<evidence type="ECO:0000256" key="1">
    <source>
        <dbReference type="ARBA" id="ARBA00004141"/>
    </source>
</evidence>
<gene>
    <name evidence="9" type="ORF">ASEP1449_LOCUS19980</name>
</gene>
<evidence type="ECO:0008006" key="10">
    <source>
        <dbReference type="Google" id="ProtNLM"/>
    </source>
</evidence>
<comment type="subcellular location">
    <subcellularLocation>
        <location evidence="1">Membrane</location>
        <topology evidence="1">Multi-pass membrane protein</topology>
    </subcellularLocation>
</comment>
<keyword evidence="3 8" id="KW-0812">Transmembrane</keyword>
<feature type="region of interest" description="Disordered" evidence="7">
    <location>
        <begin position="45"/>
        <end position="82"/>
    </location>
</feature>
<feature type="transmembrane region" description="Helical" evidence="8">
    <location>
        <begin position="98"/>
        <end position="118"/>
    </location>
</feature>
<reference evidence="9" key="1">
    <citation type="submission" date="2021-01" db="EMBL/GenBank/DDBJ databases">
        <authorList>
            <person name="Corre E."/>
            <person name="Pelletier E."/>
            <person name="Niang G."/>
            <person name="Scheremetjew M."/>
            <person name="Finn R."/>
            <person name="Kale V."/>
            <person name="Holt S."/>
            <person name="Cochrane G."/>
            <person name="Meng A."/>
            <person name="Brown T."/>
            <person name="Cohen L."/>
        </authorList>
    </citation>
    <scope>NUCLEOTIDE SEQUENCE</scope>
    <source>
        <strain evidence="9">CCMP2084</strain>
    </source>
</reference>
<organism evidence="9">
    <name type="scientific">Attheya septentrionalis</name>
    <dbReference type="NCBI Taxonomy" id="420275"/>
    <lineage>
        <taxon>Eukaryota</taxon>
        <taxon>Sar</taxon>
        <taxon>Stramenopiles</taxon>
        <taxon>Ochrophyta</taxon>
        <taxon>Bacillariophyta</taxon>
        <taxon>Coscinodiscophyceae</taxon>
        <taxon>Chaetocerotophycidae</taxon>
        <taxon>Chaetocerotales</taxon>
        <taxon>Attheyaceae</taxon>
        <taxon>Attheya</taxon>
    </lineage>
</organism>
<dbReference type="AlphaFoldDB" id="A0A7S2URL7"/>
<keyword evidence="6 8" id="KW-0472">Membrane</keyword>
<evidence type="ECO:0000256" key="6">
    <source>
        <dbReference type="ARBA" id="ARBA00023136"/>
    </source>
</evidence>
<keyword evidence="4" id="KW-0914">Notch signaling pathway</keyword>
<dbReference type="GO" id="GO:0070765">
    <property type="term" value="C:gamma-secretase complex"/>
    <property type="evidence" value="ECO:0007669"/>
    <property type="project" value="TreeGrafter"/>
</dbReference>
<dbReference type="InterPro" id="IPR019379">
    <property type="entry name" value="Gamma_Secretase_Asp_P_PEN2"/>
</dbReference>
<evidence type="ECO:0000256" key="8">
    <source>
        <dbReference type="SAM" id="Phobius"/>
    </source>
</evidence>
<evidence type="ECO:0000256" key="7">
    <source>
        <dbReference type="SAM" id="MobiDB-lite"/>
    </source>
</evidence>
<name>A0A7S2URL7_9STRA</name>
<evidence type="ECO:0000313" key="9">
    <source>
        <dbReference type="EMBL" id="CAD9828145.1"/>
    </source>
</evidence>
<dbReference type="PANTHER" id="PTHR16318">
    <property type="entry name" value="GAMMA-SECRETASE SUBUNIT PEN-2"/>
    <property type="match status" value="1"/>
</dbReference>
<keyword evidence="5 8" id="KW-1133">Transmembrane helix</keyword>
<evidence type="ECO:0000256" key="4">
    <source>
        <dbReference type="ARBA" id="ARBA00022976"/>
    </source>
</evidence>
<dbReference type="Pfam" id="PF10251">
    <property type="entry name" value="PEN-2"/>
    <property type="match status" value="2"/>
</dbReference>
<dbReference type="EMBL" id="HBHQ01029450">
    <property type="protein sequence ID" value="CAD9828145.1"/>
    <property type="molecule type" value="Transcribed_RNA"/>
</dbReference>
<dbReference type="GO" id="GO:0007219">
    <property type="term" value="P:Notch signaling pathway"/>
    <property type="evidence" value="ECO:0007669"/>
    <property type="project" value="UniProtKB-KW"/>
</dbReference>
<proteinExistence type="inferred from homology"/>
<comment type="similarity">
    <text evidence="2">Belongs to the PEN-2 family.</text>
</comment>